<dbReference type="InterPro" id="IPR001254">
    <property type="entry name" value="Trypsin_dom"/>
</dbReference>
<dbReference type="EMBL" id="VTPC01006040">
    <property type="protein sequence ID" value="KAF2895321.1"/>
    <property type="molecule type" value="Genomic_DNA"/>
</dbReference>
<dbReference type="SMART" id="SM00020">
    <property type="entry name" value="Tryp_SPc"/>
    <property type="match status" value="1"/>
</dbReference>
<organism evidence="4 5">
    <name type="scientific">Ignelater luminosus</name>
    <name type="common">Cucubano</name>
    <name type="synonym">Pyrophorus luminosus</name>
    <dbReference type="NCBI Taxonomy" id="2038154"/>
    <lineage>
        <taxon>Eukaryota</taxon>
        <taxon>Metazoa</taxon>
        <taxon>Ecdysozoa</taxon>
        <taxon>Arthropoda</taxon>
        <taxon>Hexapoda</taxon>
        <taxon>Insecta</taxon>
        <taxon>Pterygota</taxon>
        <taxon>Neoptera</taxon>
        <taxon>Endopterygota</taxon>
        <taxon>Coleoptera</taxon>
        <taxon>Polyphaga</taxon>
        <taxon>Elateriformia</taxon>
        <taxon>Elateroidea</taxon>
        <taxon>Elateridae</taxon>
        <taxon>Agrypninae</taxon>
        <taxon>Pyrophorini</taxon>
        <taxon>Ignelater</taxon>
    </lineage>
</organism>
<dbReference type="Proteomes" id="UP000801492">
    <property type="component" value="Unassembled WGS sequence"/>
</dbReference>
<dbReference type="Pfam" id="PF00089">
    <property type="entry name" value="Trypsin"/>
    <property type="match status" value="1"/>
</dbReference>
<dbReference type="InterPro" id="IPR051487">
    <property type="entry name" value="Ser/Thr_Proteases_Immune/Dev"/>
</dbReference>
<dbReference type="OrthoDB" id="6755574at2759"/>
<dbReference type="InterPro" id="IPR043504">
    <property type="entry name" value="Peptidase_S1_PA_chymotrypsin"/>
</dbReference>
<gene>
    <name evidence="4" type="ORF">ILUMI_10849</name>
</gene>
<dbReference type="PROSITE" id="PS50240">
    <property type="entry name" value="TRYPSIN_DOM"/>
    <property type="match status" value="1"/>
</dbReference>
<evidence type="ECO:0000313" key="5">
    <source>
        <dbReference type="Proteomes" id="UP000801492"/>
    </source>
</evidence>
<evidence type="ECO:0000259" key="3">
    <source>
        <dbReference type="PROSITE" id="PS50240"/>
    </source>
</evidence>
<evidence type="ECO:0000313" key="4">
    <source>
        <dbReference type="EMBL" id="KAF2895321.1"/>
    </source>
</evidence>
<dbReference type="GO" id="GO:0004252">
    <property type="term" value="F:serine-type endopeptidase activity"/>
    <property type="evidence" value="ECO:0007669"/>
    <property type="project" value="InterPro"/>
</dbReference>
<dbReference type="AlphaFoldDB" id="A0A8K0GDS4"/>
<evidence type="ECO:0000256" key="2">
    <source>
        <dbReference type="ARBA" id="ARBA00024195"/>
    </source>
</evidence>
<comment type="similarity">
    <text evidence="2">Belongs to the peptidase S1 family. CLIP subfamily.</text>
</comment>
<dbReference type="Gene3D" id="2.40.10.10">
    <property type="entry name" value="Trypsin-like serine proteases"/>
    <property type="match status" value="1"/>
</dbReference>
<comment type="caution">
    <text evidence="4">The sequence shown here is derived from an EMBL/GenBank/DDBJ whole genome shotgun (WGS) entry which is preliminary data.</text>
</comment>
<dbReference type="PANTHER" id="PTHR24256">
    <property type="entry name" value="TRYPTASE-RELATED"/>
    <property type="match status" value="1"/>
</dbReference>
<dbReference type="GO" id="GO:0006508">
    <property type="term" value="P:proteolysis"/>
    <property type="evidence" value="ECO:0007669"/>
    <property type="project" value="InterPro"/>
</dbReference>
<reference evidence="4" key="1">
    <citation type="submission" date="2019-08" db="EMBL/GenBank/DDBJ databases">
        <title>The genome of the North American firefly Photinus pyralis.</title>
        <authorList>
            <consortium name="Photinus pyralis genome working group"/>
            <person name="Fallon T.R."/>
            <person name="Sander Lower S.E."/>
            <person name="Weng J.-K."/>
        </authorList>
    </citation>
    <scope>NUCLEOTIDE SEQUENCE</scope>
    <source>
        <strain evidence="4">TRF0915ILg1</strain>
        <tissue evidence="4">Whole body</tissue>
    </source>
</reference>
<protein>
    <recommendedName>
        <fullName evidence="3">Peptidase S1 domain-containing protein</fullName>
    </recommendedName>
</protein>
<accession>A0A8K0GDS4</accession>
<sequence length="196" mass="21878">MKLVRLIICLMIYCNLLIFPRARVRKRIISVGKNAKKGQFPYMVQLTEPQKENETLSTFNVCGGSLIHPKWILTAGQCFPDNEDLLPQIEKNASMLAIMGNLISLSLNVTAHIDKIIRNPDYQHVVSGDLEAVSDDIALVRTSEEFKLNENIQTITLAAPALLDGIPISHRISDCLTIGFGASDEQDEKMMPLRLC</sequence>
<proteinExistence type="inferred from homology"/>
<evidence type="ECO:0000256" key="1">
    <source>
        <dbReference type="ARBA" id="ARBA00023157"/>
    </source>
</evidence>
<dbReference type="InterPro" id="IPR001314">
    <property type="entry name" value="Peptidase_S1A"/>
</dbReference>
<feature type="domain" description="Peptidase S1" evidence="3">
    <location>
        <begin position="29"/>
        <end position="196"/>
    </location>
</feature>
<name>A0A8K0GDS4_IGNLU</name>
<keyword evidence="1" id="KW-1015">Disulfide bond</keyword>
<dbReference type="InterPro" id="IPR009003">
    <property type="entry name" value="Peptidase_S1_PA"/>
</dbReference>
<dbReference type="SUPFAM" id="SSF50494">
    <property type="entry name" value="Trypsin-like serine proteases"/>
    <property type="match status" value="1"/>
</dbReference>
<keyword evidence="5" id="KW-1185">Reference proteome</keyword>
<dbReference type="PRINTS" id="PR00722">
    <property type="entry name" value="CHYMOTRYPSIN"/>
</dbReference>